<dbReference type="PANTHER" id="PTHR24421">
    <property type="entry name" value="NITRATE/NITRITE SENSOR PROTEIN NARX-RELATED"/>
    <property type="match status" value="1"/>
</dbReference>
<evidence type="ECO:0000313" key="13">
    <source>
        <dbReference type="EMBL" id="SEA31381.1"/>
    </source>
</evidence>
<feature type="transmembrane region" description="Helical" evidence="11">
    <location>
        <begin position="186"/>
        <end position="204"/>
    </location>
</feature>
<feature type="coiled-coil region" evidence="9">
    <location>
        <begin position="207"/>
        <end position="234"/>
    </location>
</feature>
<keyword evidence="11" id="KW-1133">Transmembrane helix</keyword>
<keyword evidence="11" id="KW-0812">Transmembrane</keyword>
<name>A0A1H4A6T4_9ACTO</name>
<evidence type="ECO:0000256" key="7">
    <source>
        <dbReference type="ARBA" id="ARBA00022840"/>
    </source>
</evidence>
<evidence type="ECO:0000259" key="12">
    <source>
        <dbReference type="Pfam" id="PF07730"/>
    </source>
</evidence>
<dbReference type="Pfam" id="PF07730">
    <property type="entry name" value="HisKA_3"/>
    <property type="match status" value="1"/>
</dbReference>
<feature type="transmembrane region" description="Helical" evidence="11">
    <location>
        <begin position="161"/>
        <end position="180"/>
    </location>
</feature>
<evidence type="ECO:0000256" key="8">
    <source>
        <dbReference type="ARBA" id="ARBA00023012"/>
    </source>
</evidence>
<keyword evidence="8" id="KW-0902">Two-component regulatory system</keyword>
<feature type="region of interest" description="Disordered" evidence="10">
    <location>
        <begin position="304"/>
        <end position="332"/>
    </location>
</feature>
<sequence length="463" mass="49871">MRLRPIPHPRAITGSGVDDVLALGDGAPRRGSLRQFLRSHPWLTDISIALLYVAATFSSDTLRLGGLALAITVIYVVIMAVAVALRRCQPLGFLAAAVLVPILYQLALTAAPGAGTTTAARTVLHLQVSGQTLSQPYTPYIDLAALCLAVFTVGSECALRISLPATATTLLATTGVAYIWGTREVFGLLVLVVWLLLLIAYLIGSNIRSSRLRMAELENRARQLTLEHEQREQLAVSQERNRIAREMHDVVSHSLSVMVTLAEGAAVALERNPDMAKTAVTQLAQVGRDSLQDARRLVGVLRQDAASAPPLPGQPAADAEDDVPREPQPGEHDVRRLVASYKRAGMPVTLEESGPELPPDPGLHLAIYRIVQESLTNVLRYARTSKRISVTLSRSGRDIVITIENDAGDGRQVMPGSGKGVIGMRERAAVYDGTVHAGPTTKGWQVRATLRVPGQPHTWSSPI</sequence>
<dbReference type="InterPro" id="IPR050482">
    <property type="entry name" value="Sensor_HK_TwoCompSys"/>
</dbReference>
<dbReference type="RefSeq" id="WP_092563970.1">
    <property type="nucleotide sequence ID" value="NZ_FNQV01000007.1"/>
</dbReference>
<dbReference type="EMBL" id="FNQV01000007">
    <property type="protein sequence ID" value="SEA31381.1"/>
    <property type="molecule type" value="Genomic_DNA"/>
</dbReference>
<dbReference type="GO" id="GO:0005524">
    <property type="term" value="F:ATP binding"/>
    <property type="evidence" value="ECO:0007669"/>
    <property type="project" value="UniProtKB-KW"/>
</dbReference>
<feature type="domain" description="Signal transduction histidine kinase subgroup 3 dimerisation and phosphoacceptor" evidence="12">
    <location>
        <begin position="239"/>
        <end position="304"/>
    </location>
</feature>
<dbReference type="Gene3D" id="3.30.565.10">
    <property type="entry name" value="Histidine kinase-like ATPase, C-terminal domain"/>
    <property type="match status" value="1"/>
</dbReference>
<dbReference type="GO" id="GO:0046983">
    <property type="term" value="F:protein dimerization activity"/>
    <property type="evidence" value="ECO:0007669"/>
    <property type="project" value="InterPro"/>
</dbReference>
<feature type="transmembrane region" description="Helical" evidence="11">
    <location>
        <begin position="39"/>
        <end position="58"/>
    </location>
</feature>
<keyword evidence="5" id="KW-0547">Nucleotide-binding</keyword>
<dbReference type="Gene3D" id="1.20.5.1930">
    <property type="match status" value="1"/>
</dbReference>
<evidence type="ECO:0000256" key="2">
    <source>
        <dbReference type="ARBA" id="ARBA00012438"/>
    </source>
</evidence>
<accession>A0A1H4A6T4</accession>
<proteinExistence type="predicted"/>
<keyword evidence="11" id="KW-0472">Membrane</keyword>
<dbReference type="InterPro" id="IPR036890">
    <property type="entry name" value="HATPase_C_sf"/>
</dbReference>
<evidence type="ECO:0000256" key="11">
    <source>
        <dbReference type="SAM" id="Phobius"/>
    </source>
</evidence>
<evidence type="ECO:0000256" key="3">
    <source>
        <dbReference type="ARBA" id="ARBA00022553"/>
    </source>
</evidence>
<keyword evidence="3" id="KW-0597">Phosphoprotein</keyword>
<dbReference type="Proteomes" id="UP000199288">
    <property type="component" value="Unassembled WGS sequence"/>
</dbReference>
<reference evidence="14" key="1">
    <citation type="submission" date="2016-10" db="EMBL/GenBank/DDBJ databases">
        <authorList>
            <person name="Varghese N."/>
            <person name="Submissions S."/>
        </authorList>
    </citation>
    <scope>NUCLEOTIDE SEQUENCE [LARGE SCALE GENOMIC DNA]</scope>
    <source>
        <strain evidence="14">KPR-1</strain>
    </source>
</reference>
<gene>
    <name evidence="13" type="ORF">SAMN02910418_01339</name>
</gene>
<dbReference type="SUPFAM" id="SSF55874">
    <property type="entry name" value="ATPase domain of HSP90 chaperone/DNA topoisomerase II/histidine kinase"/>
    <property type="match status" value="1"/>
</dbReference>
<feature type="transmembrane region" description="Helical" evidence="11">
    <location>
        <begin position="92"/>
        <end position="117"/>
    </location>
</feature>
<dbReference type="CDD" id="cd16917">
    <property type="entry name" value="HATPase_UhpB-NarQ-NarX-like"/>
    <property type="match status" value="1"/>
</dbReference>
<dbReference type="PANTHER" id="PTHR24421:SF10">
    <property type="entry name" value="NITRATE_NITRITE SENSOR PROTEIN NARQ"/>
    <property type="match status" value="1"/>
</dbReference>
<evidence type="ECO:0000256" key="10">
    <source>
        <dbReference type="SAM" id="MobiDB-lite"/>
    </source>
</evidence>
<organism evidence="13 14">
    <name type="scientific">Bowdeniella nasicola</name>
    <dbReference type="NCBI Taxonomy" id="208480"/>
    <lineage>
        <taxon>Bacteria</taxon>
        <taxon>Bacillati</taxon>
        <taxon>Actinomycetota</taxon>
        <taxon>Actinomycetes</taxon>
        <taxon>Actinomycetales</taxon>
        <taxon>Actinomycetaceae</taxon>
        <taxon>Bowdeniella</taxon>
    </lineage>
</organism>
<evidence type="ECO:0000313" key="14">
    <source>
        <dbReference type="Proteomes" id="UP000199288"/>
    </source>
</evidence>
<feature type="compositionally biased region" description="Basic and acidic residues" evidence="10">
    <location>
        <begin position="322"/>
        <end position="332"/>
    </location>
</feature>
<evidence type="ECO:0000256" key="9">
    <source>
        <dbReference type="SAM" id="Coils"/>
    </source>
</evidence>
<dbReference type="InterPro" id="IPR011712">
    <property type="entry name" value="Sig_transdc_His_kin_sub3_dim/P"/>
</dbReference>
<keyword evidence="9" id="KW-0175">Coiled coil</keyword>
<evidence type="ECO:0000256" key="1">
    <source>
        <dbReference type="ARBA" id="ARBA00000085"/>
    </source>
</evidence>
<evidence type="ECO:0000256" key="4">
    <source>
        <dbReference type="ARBA" id="ARBA00022679"/>
    </source>
</evidence>
<evidence type="ECO:0000256" key="6">
    <source>
        <dbReference type="ARBA" id="ARBA00022777"/>
    </source>
</evidence>
<dbReference type="GO" id="GO:0000155">
    <property type="term" value="F:phosphorelay sensor kinase activity"/>
    <property type="evidence" value="ECO:0007669"/>
    <property type="project" value="InterPro"/>
</dbReference>
<protein>
    <recommendedName>
        <fullName evidence="2">histidine kinase</fullName>
        <ecNumber evidence="2">2.7.13.3</ecNumber>
    </recommendedName>
</protein>
<dbReference type="EC" id="2.7.13.3" evidence="2"/>
<evidence type="ECO:0000256" key="5">
    <source>
        <dbReference type="ARBA" id="ARBA00022741"/>
    </source>
</evidence>
<dbReference type="GO" id="GO:0016020">
    <property type="term" value="C:membrane"/>
    <property type="evidence" value="ECO:0007669"/>
    <property type="project" value="InterPro"/>
</dbReference>
<feature type="transmembrane region" description="Helical" evidence="11">
    <location>
        <begin position="64"/>
        <end position="85"/>
    </location>
</feature>
<comment type="catalytic activity">
    <reaction evidence="1">
        <text>ATP + protein L-histidine = ADP + protein N-phospho-L-histidine.</text>
        <dbReference type="EC" id="2.7.13.3"/>
    </reaction>
</comment>
<dbReference type="AlphaFoldDB" id="A0A1H4A6T4"/>
<keyword evidence="7" id="KW-0067">ATP-binding</keyword>
<keyword evidence="6 13" id="KW-0418">Kinase</keyword>
<keyword evidence="4" id="KW-0808">Transferase</keyword>
<dbReference type="OrthoDB" id="227596at2"/>
<keyword evidence="14" id="KW-1185">Reference proteome</keyword>